<feature type="region of interest" description="Disordered" evidence="1">
    <location>
        <begin position="380"/>
        <end position="401"/>
    </location>
</feature>
<reference evidence="4" key="1">
    <citation type="submission" date="2023-10" db="EMBL/GenBank/DDBJ databases">
        <title>Chromosome-level genome of the transformable northern wattle, Acacia crassicarpa.</title>
        <authorList>
            <person name="Massaro I."/>
            <person name="Sinha N.R."/>
            <person name="Poethig S."/>
            <person name="Leichty A.R."/>
        </authorList>
    </citation>
    <scope>NUCLEOTIDE SEQUENCE</scope>
    <source>
        <strain evidence="4">Acra3RX</strain>
        <tissue evidence="4">Leaf</tissue>
    </source>
</reference>
<feature type="compositionally biased region" description="Polar residues" evidence="1">
    <location>
        <begin position="1252"/>
        <end position="1262"/>
    </location>
</feature>
<feature type="region of interest" description="Disordered" evidence="1">
    <location>
        <begin position="555"/>
        <end position="663"/>
    </location>
</feature>
<dbReference type="GO" id="GO:0003712">
    <property type="term" value="F:transcription coregulator activity"/>
    <property type="evidence" value="ECO:0007669"/>
    <property type="project" value="InterPro"/>
</dbReference>
<feature type="domain" description="PHL" evidence="3">
    <location>
        <begin position="702"/>
        <end position="855"/>
    </location>
</feature>
<feature type="region of interest" description="Disordered" evidence="1">
    <location>
        <begin position="1163"/>
        <end position="1188"/>
    </location>
</feature>
<dbReference type="PANTHER" id="PTHR13526">
    <property type="entry name" value="TRANSCRIPTION FACTOR SPT20 HOMOLOG"/>
    <property type="match status" value="1"/>
</dbReference>
<feature type="compositionally biased region" description="Low complexity" evidence="1">
    <location>
        <begin position="1217"/>
        <end position="1228"/>
    </location>
</feature>
<gene>
    <name evidence="4" type="ORF">QN277_022257</name>
</gene>
<dbReference type="EMBL" id="JAWXYG010000006">
    <property type="protein sequence ID" value="KAK4269052.1"/>
    <property type="molecule type" value="Genomic_DNA"/>
</dbReference>
<feature type="compositionally biased region" description="Low complexity" evidence="1">
    <location>
        <begin position="591"/>
        <end position="608"/>
    </location>
</feature>
<feature type="compositionally biased region" description="Low complexity" evidence="1">
    <location>
        <begin position="1179"/>
        <end position="1188"/>
    </location>
</feature>
<name>A0AAE1JEK8_9FABA</name>
<evidence type="ECO:0000259" key="2">
    <source>
        <dbReference type="Pfam" id="PF12090"/>
    </source>
</evidence>
<feature type="compositionally biased region" description="Polar residues" evidence="1">
    <location>
        <begin position="579"/>
        <end position="590"/>
    </location>
</feature>
<feature type="compositionally biased region" description="Low complexity" evidence="1">
    <location>
        <begin position="1238"/>
        <end position="1251"/>
    </location>
</feature>
<dbReference type="InterPro" id="IPR021950">
    <property type="entry name" value="Spt20"/>
</dbReference>
<evidence type="ECO:0000256" key="1">
    <source>
        <dbReference type="SAM" id="MobiDB-lite"/>
    </source>
</evidence>
<evidence type="ECO:0000313" key="4">
    <source>
        <dbReference type="EMBL" id="KAK4269052.1"/>
    </source>
</evidence>
<feature type="region of interest" description="Disordered" evidence="1">
    <location>
        <begin position="848"/>
        <end position="967"/>
    </location>
</feature>
<organism evidence="4 5">
    <name type="scientific">Acacia crassicarpa</name>
    <name type="common">northern wattle</name>
    <dbReference type="NCBI Taxonomy" id="499986"/>
    <lineage>
        <taxon>Eukaryota</taxon>
        <taxon>Viridiplantae</taxon>
        <taxon>Streptophyta</taxon>
        <taxon>Embryophyta</taxon>
        <taxon>Tracheophyta</taxon>
        <taxon>Spermatophyta</taxon>
        <taxon>Magnoliopsida</taxon>
        <taxon>eudicotyledons</taxon>
        <taxon>Gunneridae</taxon>
        <taxon>Pentapetalae</taxon>
        <taxon>rosids</taxon>
        <taxon>fabids</taxon>
        <taxon>Fabales</taxon>
        <taxon>Fabaceae</taxon>
        <taxon>Caesalpinioideae</taxon>
        <taxon>mimosoid clade</taxon>
        <taxon>Acacieae</taxon>
        <taxon>Acacia</taxon>
    </lineage>
</organism>
<feature type="region of interest" description="Disordered" evidence="1">
    <location>
        <begin position="1211"/>
        <end position="1312"/>
    </location>
</feature>
<feature type="compositionally biased region" description="Polar residues" evidence="1">
    <location>
        <begin position="1280"/>
        <end position="1312"/>
    </location>
</feature>
<feature type="compositionally biased region" description="Low complexity" evidence="1">
    <location>
        <begin position="940"/>
        <end position="967"/>
    </location>
</feature>
<accession>A0AAE1JEK8</accession>
<dbReference type="GO" id="GO:0006357">
    <property type="term" value="P:regulation of transcription by RNA polymerase II"/>
    <property type="evidence" value="ECO:0007669"/>
    <property type="project" value="TreeGrafter"/>
</dbReference>
<dbReference type="Pfam" id="PF12090">
    <property type="entry name" value="Spt20_SEP"/>
    <property type="match status" value="1"/>
</dbReference>
<dbReference type="InterPro" id="IPR046467">
    <property type="entry name" value="PHL_dom"/>
</dbReference>
<proteinExistence type="predicted"/>
<keyword evidence="5" id="KW-1185">Reference proteome</keyword>
<evidence type="ECO:0000313" key="5">
    <source>
        <dbReference type="Proteomes" id="UP001293593"/>
    </source>
</evidence>
<dbReference type="Pfam" id="PF20474">
    <property type="entry name" value="PHL"/>
    <property type="match status" value="1"/>
</dbReference>
<feature type="region of interest" description="Disordered" evidence="1">
    <location>
        <begin position="1"/>
        <end position="60"/>
    </location>
</feature>
<protein>
    <submittedName>
        <fullName evidence="4">Uncharacterized protein</fullName>
    </submittedName>
</protein>
<feature type="compositionally biased region" description="Polar residues" evidence="1">
    <location>
        <begin position="29"/>
        <end position="38"/>
    </location>
</feature>
<dbReference type="PANTHER" id="PTHR13526:SF8">
    <property type="entry name" value="TRANSCRIPTION FACTOR SPT20 HOMOLOG"/>
    <property type="match status" value="1"/>
</dbReference>
<feature type="domain" description="Spt20-like SEP" evidence="2">
    <location>
        <begin position="79"/>
        <end position="233"/>
    </location>
</feature>
<evidence type="ECO:0000259" key="3">
    <source>
        <dbReference type="Pfam" id="PF20474"/>
    </source>
</evidence>
<comment type="caution">
    <text evidence="4">The sequence shown here is derived from an EMBL/GenBank/DDBJ whole genome shotgun (WGS) entry which is preliminary data.</text>
</comment>
<feature type="compositionally biased region" description="Polar residues" evidence="1">
    <location>
        <begin position="885"/>
        <end position="910"/>
    </location>
</feature>
<dbReference type="Proteomes" id="UP001293593">
    <property type="component" value="Unassembled WGS sequence"/>
</dbReference>
<dbReference type="InterPro" id="IPR046468">
    <property type="entry name" value="Spt20-like_SEP"/>
</dbReference>
<dbReference type="GO" id="GO:0000124">
    <property type="term" value="C:SAGA complex"/>
    <property type="evidence" value="ECO:0007669"/>
    <property type="project" value="InterPro"/>
</dbReference>
<sequence length="1312" mass="141447">MGVSFKVSKTGSRFRPKPLISDASEDGVSENSKSSSRAVASKNEFSRREPQNNLVESGEKIAPVPDASISSGPIAIAESEASFTLNLFPDGYSIGKPVENETANHSTYQEFPKLLHPYGRMSESLFLAIESGHLPGDILDDIPCKYVDGALICEVRDYRRCPSDKGSGIASTDVSPTVSKVRLRISLENVVKDIPLISDKSWTYGDFMEFESKILKALQPQLHLDPTPRLDRICDSPVPTKLNLSLSSLRRKRLRQMPEFTVTSSNKIHGKKVCIDRVPETSTTRLGEPGIIGSNAMVRQTHENLSAQDLGASNAMSLRPRSFVSDPSISGLSMVSHQSRHQMGVGTPRSLQEHGSISAMNASGTSPAAQDVIISYGDNANSGSSLHGKRESHDGQTSPLSNFAKRMRPTDGMEQSQTGLPIDALQGPDINWQNTLLQQSQAMSRGIQHQGAGIQKFPQQAFEGRLNQDTGTVQFAAGQQPMRVVAKEEQSELDKLDGSEINRNKSEMQMEVDANLLDPQLFRGQQRLPQHALTRSNFPQAPWNNLGQHIEKEVRKDEQLQRRKPVQSPRISAGALAQSPLSSKSGELSNGSVGPSFGPASAAAAMGSQKDKTTMSYPAAVGTPPLTPSANDSTQRQHQAQAARRRANSLTKTPAINGVGSPASVSNVTVPLNANSPSVGTPASVDSAILDRFSKFEMVTKRHKLNCKKNKVEDYLIRKQNSYSPQNVAVRLAEAFSNEGLNDDTKSLSKSLVGGSMNVSKIRISSFWLPERVLQGNVVSLVPKLRTRLIMSEKPSDGTVAMHYGDIEDVDFLAAEDHLPTLPNAHFADLLAEQFSILMVREGYMNDGDAIQPKPSRMPSGSQPSGVAVTHNPAVEMQPYGESIPGQSPNDIAKPSTSGNTPLNSSQNHLANPRMLPPGNPQALQMSQGLLPGVSMAPRPQQLDPQQSVQQQQQQQQQQLQQNQHSLIQQQNPQFPISSMMLGTNALSHLGAMGQNSNMQMGNHVVKQHSHLQMLQQQQQRKMMMGVGNVPALGNLRNSMFGGLGSPMGMGAGRGGIGGAGISAPMTSMPSMGNMGQNPMNLGQAAQINSSINQHLQSGRMTAAQAELLASKYRLTRGIGTPQSGIGGGIPGARQMHPGSANVSMLGQTLNRANMSTLQRAIGPMAPPKLMPGIYMNPQQQQQHQQQQQLQLQQQQQLQMQQQLQQQQETTSPLQAVVSPPQVGSPPSAMGVPSLNPQTQQQQASPQQMNQRTPMSPQQLSSGAIHPMSAGNPEACPASPQLSSQTLGSVGSITNSPMDMQGVNKSNSVNNA</sequence>